<dbReference type="GO" id="GO:0003700">
    <property type="term" value="F:DNA-binding transcription factor activity"/>
    <property type="evidence" value="ECO:0007669"/>
    <property type="project" value="InterPro"/>
</dbReference>
<proteinExistence type="predicted"/>
<gene>
    <name evidence="6" type="primary">hexR</name>
    <name evidence="6" type="ORF">PAESOLCIP111_01989</name>
</gene>
<dbReference type="GO" id="GO:1901135">
    <property type="term" value="P:carbohydrate derivative metabolic process"/>
    <property type="evidence" value="ECO:0007669"/>
    <property type="project" value="InterPro"/>
</dbReference>
<dbReference type="CDD" id="cd05013">
    <property type="entry name" value="SIS_RpiR"/>
    <property type="match status" value="1"/>
</dbReference>
<protein>
    <submittedName>
        <fullName evidence="6">HTH-type transcriptional regulator HexR</fullName>
    </submittedName>
</protein>
<comment type="caution">
    <text evidence="6">The sequence shown here is derived from an EMBL/GenBank/DDBJ whole genome shotgun (WGS) entry which is preliminary data.</text>
</comment>
<name>A0A916K193_9BACL</name>
<keyword evidence="7" id="KW-1185">Reference proteome</keyword>
<dbReference type="AlphaFoldDB" id="A0A916K193"/>
<evidence type="ECO:0000256" key="3">
    <source>
        <dbReference type="ARBA" id="ARBA00023163"/>
    </source>
</evidence>
<dbReference type="PROSITE" id="PS00356">
    <property type="entry name" value="HTH_LACI_1"/>
    <property type="match status" value="1"/>
</dbReference>
<evidence type="ECO:0000256" key="1">
    <source>
        <dbReference type="ARBA" id="ARBA00023015"/>
    </source>
</evidence>
<dbReference type="Pfam" id="PF01418">
    <property type="entry name" value="HTH_6"/>
    <property type="match status" value="1"/>
</dbReference>
<evidence type="ECO:0000259" key="5">
    <source>
        <dbReference type="PROSITE" id="PS51464"/>
    </source>
</evidence>
<reference evidence="6" key="1">
    <citation type="submission" date="2021-06" db="EMBL/GenBank/DDBJ databases">
        <authorList>
            <person name="Criscuolo A."/>
        </authorList>
    </citation>
    <scope>NUCLEOTIDE SEQUENCE</scope>
    <source>
        <strain evidence="6">CIP111600</strain>
    </source>
</reference>
<dbReference type="EMBL" id="CAJVAS010000006">
    <property type="protein sequence ID" value="CAG7617167.1"/>
    <property type="molecule type" value="Genomic_DNA"/>
</dbReference>
<organism evidence="6 7">
    <name type="scientific">Paenibacillus solanacearum</name>
    <dbReference type="NCBI Taxonomy" id="2048548"/>
    <lineage>
        <taxon>Bacteria</taxon>
        <taxon>Bacillati</taxon>
        <taxon>Bacillota</taxon>
        <taxon>Bacilli</taxon>
        <taxon>Bacillales</taxon>
        <taxon>Paenibacillaceae</taxon>
        <taxon>Paenibacillus</taxon>
    </lineage>
</organism>
<sequence>MKTMHETGNTLLAIRSQLNALTKTEAVVAAYVLEHPEDVIYLSVTDVAEKAGVGETTVLRFCRKLGYRGFQDFKLLLAQDLVQPAGHTPEEVKADDDPATLRQKLVASHSRILEDTGKLLDAAKLGQAIELLAQADTIQFYGVGSSGLTAQQAAHSFSRIGKKSDAKQDTHFQAMSASLLTERDVAVGLSVSGSTKDTIENLRLAREGGARILCITHNARSPITKLSDVDLLMAAKENPFQGSSLSAKISQLTVIDILLAGVSLRLQEAAGKFRERTAKAVSEKLY</sequence>
<dbReference type="InterPro" id="IPR000281">
    <property type="entry name" value="HTH_RpiR"/>
</dbReference>
<evidence type="ECO:0000313" key="7">
    <source>
        <dbReference type="Proteomes" id="UP000693672"/>
    </source>
</evidence>
<dbReference type="InterPro" id="IPR001347">
    <property type="entry name" value="SIS_dom"/>
</dbReference>
<dbReference type="GO" id="GO:0003677">
    <property type="term" value="F:DNA binding"/>
    <property type="evidence" value="ECO:0007669"/>
    <property type="project" value="UniProtKB-KW"/>
</dbReference>
<dbReference type="Proteomes" id="UP000693672">
    <property type="component" value="Unassembled WGS sequence"/>
</dbReference>
<dbReference type="GO" id="GO:0097367">
    <property type="term" value="F:carbohydrate derivative binding"/>
    <property type="evidence" value="ECO:0007669"/>
    <property type="project" value="InterPro"/>
</dbReference>
<keyword evidence="1" id="KW-0805">Transcription regulation</keyword>
<dbReference type="PROSITE" id="PS51464">
    <property type="entry name" value="SIS"/>
    <property type="match status" value="1"/>
</dbReference>
<evidence type="ECO:0000256" key="2">
    <source>
        <dbReference type="ARBA" id="ARBA00023125"/>
    </source>
</evidence>
<keyword evidence="2" id="KW-0238">DNA-binding</keyword>
<dbReference type="PANTHER" id="PTHR30514:SF1">
    <property type="entry name" value="HTH-TYPE TRANSCRIPTIONAL REGULATOR HEXR-RELATED"/>
    <property type="match status" value="1"/>
</dbReference>
<feature type="domain" description="HTH rpiR-type" evidence="4">
    <location>
        <begin position="8"/>
        <end position="84"/>
    </location>
</feature>
<keyword evidence="3" id="KW-0804">Transcription</keyword>
<evidence type="ECO:0000259" key="4">
    <source>
        <dbReference type="PROSITE" id="PS51071"/>
    </source>
</evidence>
<dbReference type="InterPro" id="IPR047640">
    <property type="entry name" value="RpiR-like"/>
</dbReference>
<dbReference type="InterPro" id="IPR035472">
    <property type="entry name" value="RpiR-like_SIS"/>
</dbReference>
<dbReference type="PANTHER" id="PTHR30514">
    <property type="entry name" value="GLUCOKINASE"/>
    <property type="match status" value="1"/>
</dbReference>
<dbReference type="Pfam" id="PF01380">
    <property type="entry name" value="SIS"/>
    <property type="match status" value="1"/>
</dbReference>
<evidence type="ECO:0000313" key="6">
    <source>
        <dbReference type="EMBL" id="CAG7617167.1"/>
    </source>
</evidence>
<accession>A0A916K193</accession>
<feature type="domain" description="SIS" evidence="5">
    <location>
        <begin position="128"/>
        <end position="268"/>
    </location>
</feature>
<dbReference type="PROSITE" id="PS51071">
    <property type="entry name" value="HTH_RPIR"/>
    <property type="match status" value="1"/>
</dbReference>